<organism evidence="1 2">
    <name type="scientific">Diabrotica virgifera virgifera</name>
    <name type="common">western corn rootworm</name>
    <dbReference type="NCBI Taxonomy" id="50390"/>
    <lineage>
        <taxon>Eukaryota</taxon>
        <taxon>Metazoa</taxon>
        <taxon>Ecdysozoa</taxon>
        <taxon>Arthropoda</taxon>
        <taxon>Hexapoda</taxon>
        <taxon>Insecta</taxon>
        <taxon>Pterygota</taxon>
        <taxon>Neoptera</taxon>
        <taxon>Endopterygota</taxon>
        <taxon>Coleoptera</taxon>
        <taxon>Polyphaga</taxon>
        <taxon>Cucujiformia</taxon>
        <taxon>Chrysomeloidea</taxon>
        <taxon>Chrysomelidae</taxon>
        <taxon>Galerucinae</taxon>
        <taxon>Diabroticina</taxon>
        <taxon>Diabroticites</taxon>
        <taxon>Diabrotica</taxon>
    </lineage>
</organism>
<evidence type="ECO:0000313" key="1">
    <source>
        <dbReference type="EnsemblMetazoa" id="XP_050497786.1"/>
    </source>
</evidence>
<proteinExistence type="predicted"/>
<sequence>MKTVAIRGKRGRGVPVLFNPEVQNHIDTLLAVRNEFVPRDNPYLFAPVKSSSHLISYKILGEHAKLSVAKDPTYITSARLRKHLATLSQLLNLSDGEIEQLATFMGYRQNYRSSYRLPDDIYQTTKIAKLLMVMEKGTANKFKGKSLDEVEIDMDKNLLEDNFSESDVDGDDEVKCLLHDDSEPSTSQIRQSMGARIGYYLQILSYCMDFNEILGLASTYLLIQSLPYADVCFYLGGGSHPFLRVENFLVKITTEFGREPNSKQKLFHNFFLKTQYFLRYSWLKTLFERFFANTLKTMHLTKKTILNIFVGYKKTKRDLPY</sequence>
<keyword evidence="2" id="KW-1185">Reference proteome</keyword>
<dbReference type="GeneID" id="126878964"/>
<dbReference type="EnsemblMetazoa" id="XM_050641829.1">
    <property type="protein sequence ID" value="XP_050497786.1"/>
    <property type="gene ID" value="LOC126878964"/>
</dbReference>
<name>A0ABM5JIL7_DIAVI</name>
<reference evidence="1" key="1">
    <citation type="submission" date="2025-05" db="UniProtKB">
        <authorList>
            <consortium name="EnsemblMetazoa"/>
        </authorList>
    </citation>
    <scope>IDENTIFICATION</scope>
</reference>
<protein>
    <submittedName>
        <fullName evidence="1">Uncharacterized protein</fullName>
    </submittedName>
</protein>
<accession>A0ABM5JIL7</accession>
<evidence type="ECO:0000313" key="2">
    <source>
        <dbReference type="Proteomes" id="UP001652700"/>
    </source>
</evidence>
<dbReference type="RefSeq" id="XP_050497786.1">
    <property type="nucleotide sequence ID" value="XM_050641829.1"/>
</dbReference>
<dbReference type="PANTHER" id="PTHR33480">
    <property type="entry name" value="SET DOMAIN-CONTAINING PROTEIN-RELATED"/>
    <property type="match status" value="1"/>
</dbReference>
<dbReference type="PANTHER" id="PTHR33480:SF1">
    <property type="entry name" value="TYR RECOMBINASE DOMAIN-CONTAINING PROTEIN"/>
    <property type="match status" value="1"/>
</dbReference>
<dbReference type="Proteomes" id="UP001652700">
    <property type="component" value="Unplaced"/>
</dbReference>